<name>A0A1E5R2I0_9ASCO</name>
<keyword evidence="6" id="KW-1133">Transmembrane helix</keyword>
<evidence type="ECO:0000256" key="6">
    <source>
        <dbReference type="SAM" id="Phobius"/>
    </source>
</evidence>
<dbReference type="FunCoup" id="A0A1E5R2I0">
    <property type="interactions" value="185"/>
</dbReference>
<evidence type="ECO:0000256" key="2">
    <source>
        <dbReference type="ARBA" id="ARBA00008933"/>
    </source>
</evidence>
<dbReference type="GO" id="GO:0030674">
    <property type="term" value="F:protein-macromolecule adaptor activity"/>
    <property type="evidence" value="ECO:0007669"/>
    <property type="project" value="TreeGrafter"/>
</dbReference>
<dbReference type="PANTHER" id="PTHR28080">
    <property type="entry name" value="PEROXISOMAL BIOGENESIS FACTOR 3"/>
    <property type="match status" value="1"/>
</dbReference>
<comment type="caution">
    <text evidence="7">The sequence shown here is derived from an EMBL/GenBank/DDBJ whole genome shotgun (WGS) entry which is preliminary data.</text>
</comment>
<accession>A0A1E5R2I0</accession>
<evidence type="ECO:0000256" key="5">
    <source>
        <dbReference type="SAM" id="MobiDB-lite"/>
    </source>
</evidence>
<dbReference type="EMBL" id="LPNM01000011">
    <property type="protein sequence ID" value="OEJ81088.1"/>
    <property type="molecule type" value="Genomic_DNA"/>
</dbReference>
<feature type="compositionally biased region" description="Acidic residues" evidence="5">
    <location>
        <begin position="105"/>
        <end position="116"/>
    </location>
</feature>
<keyword evidence="6" id="KW-0812">Transmembrane</keyword>
<organism evidence="7 8">
    <name type="scientific">Hanseniaspora osmophila</name>
    <dbReference type="NCBI Taxonomy" id="56408"/>
    <lineage>
        <taxon>Eukaryota</taxon>
        <taxon>Fungi</taxon>
        <taxon>Dikarya</taxon>
        <taxon>Ascomycota</taxon>
        <taxon>Saccharomycotina</taxon>
        <taxon>Saccharomycetes</taxon>
        <taxon>Saccharomycodales</taxon>
        <taxon>Saccharomycodaceae</taxon>
        <taxon>Hanseniaspora</taxon>
    </lineage>
</organism>
<comment type="similarity">
    <text evidence="2">Belongs to the peroxin-3 family.</text>
</comment>
<keyword evidence="6" id="KW-0472">Membrane</keyword>
<dbReference type="InterPro" id="IPR006966">
    <property type="entry name" value="Peroxin-3"/>
</dbReference>
<dbReference type="STRING" id="56408.A0A1E5R2I0"/>
<dbReference type="InParanoid" id="A0A1E5R2I0"/>
<gene>
    <name evidence="7" type="ORF">AWRI3579_g4105</name>
</gene>
<evidence type="ECO:0000256" key="1">
    <source>
        <dbReference type="ARBA" id="ARBA00004549"/>
    </source>
</evidence>
<dbReference type="OrthoDB" id="45930at2759"/>
<dbReference type="PANTHER" id="PTHR28080:SF1">
    <property type="entry name" value="PEROXISOMAL BIOGENESIS FACTOR 3"/>
    <property type="match status" value="1"/>
</dbReference>
<reference evidence="8" key="1">
    <citation type="journal article" date="2016" name="Genome Announc.">
        <title>Genome sequences of three species of Hanseniaspora isolated from spontaneous wine fermentations.</title>
        <authorList>
            <person name="Sternes P.R."/>
            <person name="Lee D."/>
            <person name="Kutyna D.R."/>
            <person name="Borneman A.R."/>
        </authorList>
    </citation>
    <scope>NUCLEOTIDE SEQUENCE [LARGE SCALE GENOMIC DNA]</scope>
    <source>
        <strain evidence="8">AWRI3579</strain>
    </source>
</reference>
<feature type="region of interest" description="Disordered" evidence="5">
    <location>
        <begin position="390"/>
        <end position="416"/>
    </location>
</feature>
<keyword evidence="3" id="KW-0576">Peroxisome</keyword>
<dbReference type="GO" id="GO:0045046">
    <property type="term" value="P:protein import into peroxisome membrane"/>
    <property type="evidence" value="ECO:0007669"/>
    <property type="project" value="TreeGrafter"/>
</dbReference>
<dbReference type="Proteomes" id="UP000095728">
    <property type="component" value="Unassembled WGS sequence"/>
</dbReference>
<comment type="subcellular location">
    <subcellularLocation>
        <location evidence="1">Peroxisome membrane</location>
        <topology evidence="1">Single-pass membrane protein</topology>
    </subcellularLocation>
</comment>
<feature type="transmembrane region" description="Helical" evidence="6">
    <location>
        <begin position="12"/>
        <end position="34"/>
    </location>
</feature>
<evidence type="ECO:0000313" key="7">
    <source>
        <dbReference type="EMBL" id="OEJ81088.1"/>
    </source>
</evidence>
<dbReference type="Pfam" id="PF04882">
    <property type="entry name" value="Peroxin-3"/>
    <property type="match status" value="2"/>
</dbReference>
<dbReference type="AlphaFoldDB" id="A0A1E5R2I0"/>
<evidence type="ECO:0000256" key="4">
    <source>
        <dbReference type="ARBA" id="ARBA00032508"/>
    </source>
</evidence>
<dbReference type="GO" id="GO:0005778">
    <property type="term" value="C:peroxisomal membrane"/>
    <property type="evidence" value="ECO:0007669"/>
    <property type="project" value="UniProtKB-SubCell"/>
</dbReference>
<feature type="region of interest" description="Disordered" evidence="5">
    <location>
        <begin position="98"/>
        <end position="123"/>
    </location>
</feature>
<evidence type="ECO:0000313" key="8">
    <source>
        <dbReference type="Proteomes" id="UP000095728"/>
    </source>
</evidence>
<sequence length="477" mass="54729">MASLIQRHRKKLLITSAVTVLTFITTTGVGMYFVKRWLNQQGLKIQQKKFVKEQIKRKFQQTQQDALYTVYELIPVVGLVLNNKLDLDELVHRLKNSKNNTATLDEPDSNNDGQDEQEAKEKKMTKTELWNELKLQSITKLCCAIYTLSSLLLLTKIQLNILSRREYVLNNLKEEKLKAQEEARYKNQGVLEWIGSWVFSTCGLDNQNEKENNDLNDKDGNGVRDSQYGEITEEEINYCNEQAFLSLSWWLLNKGYLVYYKIIEEEVRSKFQDLQPNGLLSIEDFSLKISQILFKTNESILSSATKDDKKPLLLSVFYPDTKDSEKYTLQQALDPQVSNVLSINDSEYHVLVDELQKCLNSTVLAIVLENLINESYKYCMNQIDTKCRRKNKKSKSTDGAKTSEASQEELGEQNAVEQDLEPSFDVYKIALLTISCKDVIQQDLLANTDTNINSSLISIIDNVPELDDLCATIYSNI</sequence>
<protein>
    <recommendedName>
        <fullName evidence="4">Peroxin-3</fullName>
    </recommendedName>
</protein>
<keyword evidence="8" id="KW-1185">Reference proteome</keyword>
<proteinExistence type="inferred from homology"/>
<evidence type="ECO:0000256" key="3">
    <source>
        <dbReference type="ARBA" id="ARBA00023140"/>
    </source>
</evidence>